<dbReference type="EMBL" id="JAMZFW010000015">
    <property type="protein sequence ID" value="MCP1102874.1"/>
    <property type="molecule type" value="Genomic_DNA"/>
</dbReference>
<keyword evidence="1" id="KW-0812">Transmembrane</keyword>
<feature type="transmembrane region" description="Helical" evidence="1">
    <location>
        <begin position="464"/>
        <end position="483"/>
    </location>
</feature>
<organism evidence="2 3">
    <name type="scientific">Aequitasia blattaphilus</name>
    <dbReference type="NCBI Taxonomy" id="2949332"/>
    <lineage>
        <taxon>Bacteria</taxon>
        <taxon>Bacillati</taxon>
        <taxon>Bacillota</taxon>
        <taxon>Clostridia</taxon>
        <taxon>Lachnospirales</taxon>
        <taxon>Lachnospiraceae</taxon>
        <taxon>Aequitasia</taxon>
    </lineage>
</organism>
<evidence type="ECO:0000313" key="2">
    <source>
        <dbReference type="EMBL" id="MCP1102874.1"/>
    </source>
</evidence>
<feature type="transmembrane region" description="Helical" evidence="1">
    <location>
        <begin position="503"/>
        <end position="526"/>
    </location>
</feature>
<feature type="transmembrane region" description="Helical" evidence="1">
    <location>
        <begin position="346"/>
        <end position="366"/>
    </location>
</feature>
<feature type="transmembrane region" description="Helical" evidence="1">
    <location>
        <begin position="295"/>
        <end position="317"/>
    </location>
</feature>
<feature type="transmembrane region" description="Helical" evidence="1">
    <location>
        <begin position="241"/>
        <end position="262"/>
    </location>
</feature>
<protein>
    <submittedName>
        <fullName evidence="2">ABC transporter permease</fullName>
    </submittedName>
</protein>
<feature type="transmembrane region" description="Helical" evidence="1">
    <location>
        <begin position="24"/>
        <end position="42"/>
    </location>
</feature>
<feature type="transmembrane region" description="Helical" evidence="1">
    <location>
        <begin position="392"/>
        <end position="417"/>
    </location>
</feature>
<feature type="transmembrane region" description="Helical" evidence="1">
    <location>
        <begin position="166"/>
        <end position="189"/>
    </location>
</feature>
<evidence type="ECO:0000313" key="3">
    <source>
        <dbReference type="Proteomes" id="UP001523566"/>
    </source>
</evidence>
<feature type="transmembrane region" description="Helical" evidence="1">
    <location>
        <begin position="124"/>
        <end position="146"/>
    </location>
</feature>
<feature type="transmembrane region" description="Helical" evidence="1">
    <location>
        <begin position="86"/>
        <end position="104"/>
    </location>
</feature>
<keyword evidence="3" id="KW-1185">Reference proteome</keyword>
<accession>A0ABT1EAL1</accession>
<evidence type="ECO:0000256" key="1">
    <source>
        <dbReference type="SAM" id="Phobius"/>
    </source>
</evidence>
<comment type="caution">
    <text evidence="2">The sequence shown here is derived from an EMBL/GenBank/DDBJ whole genome shotgun (WGS) entry which is preliminary data.</text>
</comment>
<sequence length="534" mass="58437">MYKDLFAGGSILTKLIMRRDRIRLVIWIFGIAGFVAALVPVIKEFFAEGDEVRVMLEMMQNPAMIAIIGPVYGAEHYTTGAAHANMMLLFSVIIGAIMNIFLIARHTRQDEELGRLEIIRALPVGRLCNLASCLWTALCINGILGVTTGYALNCFREAGMDLGGCMLFGAGIGSVGMFFGALTAVFAQISSNNRKVMGFSFLSLFLFYILRAIGDVKIEELSLISPLGLVLRTKTFVENNWWPIVIILGMSIILSLVALLLAMRRDLGSGLIAEKEGKSHGGGLLSSPMGLSLKLMSTAIIIWMLVVFIFAAMYGSIFGDLDEFLANNALLMGIFAGTDFSLIDQFITLLVAVMSMIAAIPVISFMNRISSEERHGYAEQILTKSVSRGAQFFAYLIPTLAVSVVFQLLTALGFYVAGSAVSDEIPSLKQFVQASLAYLPAFFVIIGVAGMLIAFLPGKTSLSYLYLGYSFFAVYFGELIKLPEWMKKLTPFGHVSRYPVEEIKVLPLVIMTLLGVGLLAISSIGYRKRDMEFS</sequence>
<feature type="transmembrane region" description="Helical" evidence="1">
    <location>
        <begin position="196"/>
        <end position="214"/>
    </location>
</feature>
<keyword evidence="1" id="KW-1133">Transmembrane helix</keyword>
<proteinExistence type="predicted"/>
<gene>
    <name evidence="2" type="ORF">NK125_10640</name>
</gene>
<feature type="transmembrane region" description="Helical" evidence="1">
    <location>
        <begin position="437"/>
        <end position="457"/>
    </location>
</feature>
<dbReference type="Proteomes" id="UP001523566">
    <property type="component" value="Unassembled WGS sequence"/>
</dbReference>
<dbReference type="RefSeq" id="WP_262066661.1">
    <property type="nucleotide sequence ID" value="NZ_JAMXOD010000015.1"/>
</dbReference>
<name>A0ABT1EAL1_9FIRM</name>
<reference evidence="2 3" key="1">
    <citation type="journal article" date="2022" name="Genome Biol. Evol.">
        <title>Host diet, physiology and behaviors set the stage for Lachnospiraceae cladogenesis.</title>
        <authorList>
            <person name="Vera-Ponce De Leon A."/>
            <person name="Schneider M."/>
            <person name="Jahnes B.C."/>
            <person name="Sadowski V."/>
            <person name="Camuy-Velez L.A."/>
            <person name="Duan J."/>
            <person name="Sabree Z.L."/>
        </authorList>
    </citation>
    <scope>NUCLEOTIDE SEQUENCE [LARGE SCALE GENOMIC DNA]</scope>
    <source>
        <strain evidence="2 3">PAL113</strain>
    </source>
</reference>
<keyword evidence="1" id="KW-0472">Membrane</keyword>